<reference evidence="7 8" key="1">
    <citation type="submission" date="2017-02" db="EMBL/GenBank/DDBJ databases">
        <authorList>
            <person name="Peterson S.W."/>
        </authorList>
    </citation>
    <scope>NUCLEOTIDE SEQUENCE [LARGE SCALE GENOMIC DNA]</scope>
    <source>
        <strain evidence="7 8">ATCC 27749</strain>
    </source>
</reference>
<dbReference type="InterPro" id="IPR015928">
    <property type="entry name" value="Aconitase/3IPM_dehydase_swvl"/>
</dbReference>
<keyword evidence="5" id="KW-0411">Iron-sulfur</keyword>
<name>A0A1T4WD72_9FIRM</name>
<dbReference type="Gene3D" id="3.40.1060.10">
    <property type="entry name" value="Aconitase, Domain 2"/>
    <property type="match status" value="1"/>
</dbReference>
<dbReference type="NCBIfam" id="NF008503">
    <property type="entry name" value="PRK11413.1"/>
    <property type="match status" value="1"/>
</dbReference>
<dbReference type="GO" id="GO:0005829">
    <property type="term" value="C:cytosol"/>
    <property type="evidence" value="ECO:0007669"/>
    <property type="project" value="TreeGrafter"/>
</dbReference>
<sequence length="748" mass="80481">MKLHDTGVYLVNGVPQTSAPAGVTEADAKKGTIAYGILKAHNTGDSMQDLRMKFDSMTSHDITYVGIIQTARASGMTEFPLPYVMTNCHNSLCAVGGTINEDDHQFALSAAHKYGGIYVPPNMAVIHSYNREMMSGCGRMILGSDSHTRYGALGTMAVGEGGGELAKQLVGRTYDMSYPGVVAIYLTGKPAPGVGPHDVALALVAATYANGYVKNKVMEFVGPGVANLSADYRNGIDVMTTETTCWSSIWQTDDTTKKYFVQHGRPEAYKELKPADVAYYDGCIELDLSTVECMIALPMHPSYAYPIRELKANAKEILQAAQDQANRQLGGKVEMDLVGKICDDGRIYVDQGVVAGCSGGTYENICAVADIIKGKSCGNGEFKFSVYPDSMPTYLELVKNGAVADIVAAGGIFRECFCGPCFGAGDTPANGEFSIRHTTRNFPNREGSKPGEGQISAVALMDARSIAATAANGGYLTAASELTDVEYTVPDYHFEQGVYDKRVYNGWGHPEPDYALKFGPNIKDWPEQPALTDDLLVKIVSYITDPVTTTDELIPSGETSSFRSNPLRLAEFTLSRKDPAYVPNAKAVKALDEQRKAGKLPAEVARVYDDLKKLGYAPDAANTNIGSAIFANKPGDGSAREQAASCQRVLGGAANFACEYATKRYRSNCINWGMLPFLVENPGALDNGDYVYLPGVRKALLEAADELDAVAVKPDGGLVKFTVKLGAMTDAERQILADGCLINYYKNN</sequence>
<accession>A0A1T4WD72</accession>
<dbReference type="Gene3D" id="3.20.19.10">
    <property type="entry name" value="Aconitase, domain 4"/>
    <property type="match status" value="1"/>
</dbReference>
<dbReference type="InterPro" id="IPR015931">
    <property type="entry name" value="Acnase/IPM_dHydase_lsu_aba_1/3"/>
</dbReference>
<dbReference type="GO" id="GO:0046872">
    <property type="term" value="F:metal ion binding"/>
    <property type="evidence" value="ECO:0007669"/>
    <property type="project" value="UniProtKB-KW"/>
</dbReference>
<evidence type="ECO:0000259" key="6">
    <source>
        <dbReference type="Pfam" id="PF00330"/>
    </source>
</evidence>
<dbReference type="GeneID" id="93336883"/>
<dbReference type="RefSeq" id="WP_078783407.1">
    <property type="nucleotide sequence ID" value="NZ_FUYF01000002.1"/>
</dbReference>
<evidence type="ECO:0000256" key="3">
    <source>
        <dbReference type="ARBA" id="ARBA00022723"/>
    </source>
</evidence>
<dbReference type="STRING" id="745368.SAMN02745178_00388"/>
<dbReference type="PANTHER" id="PTHR43160:SF3">
    <property type="entry name" value="ACONITATE HYDRATASE, MITOCHONDRIAL"/>
    <property type="match status" value="1"/>
</dbReference>
<dbReference type="OrthoDB" id="9764318at2"/>
<evidence type="ECO:0000256" key="2">
    <source>
        <dbReference type="ARBA" id="ARBA00007185"/>
    </source>
</evidence>
<dbReference type="Gene3D" id="3.30.499.10">
    <property type="entry name" value="Aconitase, domain 3"/>
    <property type="match status" value="2"/>
</dbReference>
<dbReference type="SUPFAM" id="SSF53732">
    <property type="entry name" value="Aconitase iron-sulfur domain"/>
    <property type="match status" value="1"/>
</dbReference>
<protein>
    <submittedName>
        <fullName evidence="7">Aconitate hydratase</fullName>
    </submittedName>
</protein>
<dbReference type="Pfam" id="PF00330">
    <property type="entry name" value="Aconitase"/>
    <property type="match status" value="1"/>
</dbReference>
<organism evidence="7 8">
    <name type="scientific">Gemmiger formicilis</name>
    <dbReference type="NCBI Taxonomy" id="745368"/>
    <lineage>
        <taxon>Bacteria</taxon>
        <taxon>Bacillati</taxon>
        <taxon>Bacillota</taxon>
        <taxon>Clostridia</taxon>
        <taxon>Eubacteriales</taxon>
        <taxon>Gemmiger</taxon>
    </lineage>
</organism>
<dbReference type="PANTHER" id="PTHR43160">
    <property type="entry name" value="ACONITATE HYDRATASE B"/>
    <property type="match status" value="1"/>
</dbReference>
<dbReference type="Proteomes" id="UP000190286">
    <property type="component" value="Unassembled WGS sequence"/>
</dbReference>
<comment type="cofactor">
    <cofactor evidence="1">
        <name>[4Fe-4S] cluster</name>
        <dbReference type="ChEBI" id="CHEBI:49883"/>
    </cofactor>
</comment>
<dbReference type="GO" id="GO:0006099">
    <property type="term" value="P:tricarboxylic acid cycle"/>
    <property type="evidence" value="ECO:0007669"/>
    <property type="project" value="TreeGrafter"/>
</dbReference>
<evidence type="ECO:0000256" key="5">
    <source>
        <dbReference type="ARBA" id="ARBA00023014"/>
    </source>
</evidence>
<dbReference type="GO" id="GO:0003994">
    <property type="term" value="F:aconitate hydratase activity"/>
    <property type="evidence" value="ECO:0007669"/>
    <property type="project" value="TreeGrafter"/>
</dbReference>
<evidence type="ECO:0000256" key="1">
    <source>
        <dbReference type="ARBA" id="ARBA00001966"/>
    </source>
</evidence>
<comment type="similarity">
    <text evidence="2">Belongs to the aconitase/IPM isomerase family.</text>
</comment>
<dbReference type="InterPro" id="IPR015932">
    <property type="entry name" value="Aconitase_dom2"/>
</dbReference>
<dbReference type="AlphaFoldDB" id="A0A1T4WD72"/>
<keyword evidence="3" id="KW-0479">Metal-binding</keyword>
<feature type="domain" description="Aconitase/3-isopropylmalate dehydratase large subunit alpha/beta/alpha" evidence="6">
    <location>
        <begin position="37"/>
        <end position="467"/>
    </location>
</feature>
<dbReference type="SUPFAM" id="SSF52016">
    <property type="entry name" value="LeuD/IlvD-like"/>
    <property type="match status" value="1"/>
</dbReference>
<dbReference type="InterPro" id="IPR001030">
    <property type="entry name" value="Acoase/IPM_deHydtase_lsu_aba"/>
</dbReference>
<dbReference type="InterPro" id="IPR036008">
    <property type="entry name" value="Aconitase_4Fe-4S_dom"/>
</dbReference>
<dbReference type="EMBL" id="FUYF01000002">
    <property type="protein sequence ID" value="SKA75240.1"/>
    <property type="molecule type" value="Genomic_DNA"/>
</dbReference>
<evidence type="ECO:0000313" key="7">
    <source>
        <dbReference type="EMBL" id="SKA75240.1"/>
    </source>
</evidence>
<dbReference type="InterPro" id="IPR050926">
    <property type="entry name" value="Aconitase/IPM_isomerase"/>
</dbReference>
<evidence type="ECO:0000256" key="4">
    <source>
        <dbReference type="ARBA" id="ARBA00023004"/>
    </source>
</evidence>
<gene>
    <name evidence="7" type="ORF">SAMN02745178_00388</name>
</gene>
<dbReference type="GO" id="GO:0051539">
    <property type="term" value="F:4 iron, 4 sulfur cluster binding"/>
    <property type="evidence" value="ECO:0007669"/>
    <property type="project" value="TreeGrafter"/>
</dbReference>
<proteinExistence type="inferred from homology"/>
<keyword evidence="8" id="KW-1185">Reference proteome</keyword>
<keyword evidence="4" id="KW-0408">Iron</keyword>
<evidence type="ECO:0000313" key="8">
    <source>
        <dbReference type="Proteomes" id="UP000190286"/>
    </source>
</evidence>